<comment type="caution">
    <text evidence="10">The sequence shown here is derived from an EMBL/GenBank/DDBJ whole genome shotgun (WGS) entry which is preliminary data.</text>
</comment>
<comment type="subunit">
    <text evidence="8">Heterodimer of a catalytic subunit (MsrP) and a heme-binding subunit (MsrQ).</text>
</comment>
<keyword evidence="5 8" id="KW-1133">Transmembrane helix</keyword>
<keyword evidence="4 8" id="KW-0812">Transmembrane</keyword>
<comment type="subcellular location">
    <subcellularLocation>
        <location evidence="8">Cell membrane</location>
        <topology evidence="8">Multi-pass membrane protein</topology>
    </subcellularLocation>
    <subcellularLocation>
        <location evidence="1">Membrane</location>
        <topology evidence="1">Multi-pass membrane protein</topology>
    </subcellularLocation>
</comment>
<evidence type="ECO:0000256" key="2">
    <source>
        <dbReference type="ARBA" id="ARBA00022448"/>
    </source>
</evidence>
<keyword evidence="3 8" id="KW-0349">Heme</keyword>
<feature type="transmembrane region" description="Helical" evidence="8">
    <location>
        <begin position="141"/>
        <end position="157"/>
    </location>
</feature>
<keyword evidence="8" id="KW-1003">Cell membrane</keyword>
<comment type="cofactor">
    <cofactor evidence="8">
        <name>heme b</name>
        <dbReference type="ChEBI" id="CHEBI:60344"/>
    </cofactor>
    <text evidence="8">Binds 1 heme b (iron(II)-protoporphyrin IX) group per subunit.</text>
</comment>
<keyword evidence="8" id="KW-0285">Flavoprotein</keyword>
<evidence type="ECO:0000256" key="3">
    <source>
        <dbReference type="ARBA" id="ARBA00022617"/>
    </source>
</evidence>
<feature type="transmembrane region" description="Helical" evidence="8">
    <location>
        <begin position="116"/>
        <end position="135"/>
    </location>
</feature>
<dbReference type="Pfam" id="PF01794">
    <property type="entry name" value="Ferric_reduct"/>
    <property type="match status" value="1"/>
</dbReference>
<sequence length="172" mass="20261">MQWWGGDPVQQIIHYLANSALNILLLTLCLAPLSRRYKIPALLAFRRLIGLYVFAYACLHLSAYWLFDLALDWSLFVEELVKRPYIWLGMLAFMVLLAMAVTSFKALQQRMGQRWLQLHGFIYPLSLLVVVHFWWSLKSGYLEPLIYAAIFLGLFWPRRKQISRWYKSFAKG</sequence>
<feature type="transmembrane region" description="Helical" evidence="8">
    <location>
        <begin position="12"/>
        <end position="33"/>
    </location>
</feature>
<organism evidence="10 11">
    <name type="scientific">Agarivorans gilvus</name>
    <dbReference type="NCBI Taxonomy" id="680279"/>
    <lineage>
        <taxon>Bacteria</taxon>
        <taxon>Pseudomonadati</taxon>
        <taxon>Pseudomonadota</taxon>
        <taxon>Gammaproteobacteria</taxon>
        <taxon>Alteromonadales</taxon>
        <taxon>Alteromonadaceae</taxon>
        <taxon>Agarivorans</taxon>
    </lineage>
</organism>
<accession>A0ABQ1HZR4</accession>
<keyword evidence="2 8" id="KW-0813">Transport</keyword>
<dbReference type="InterPro" id="IPR022837">
    <property type="entry name" value="MsrQ-like"/>
</dbReference>
<evidence type="ECO:0000256" key="1">
    <source>
        <dbReference type="ARBA" id="ARBA00004141"/>
    </source>
</evidence>
<comment type="function">
    <text evidence="8">Part of the MsrPQ system that repairs oxidized periplasmic proteins containing methionine sulfoxide residues (Met-O), using respiratory chain electrons. Thus protects these proteins from oxidative-stress damage caused by reactive species of oxygen and chlorine generated by the host defense mechanisms. MsrPQ is essential for the maintenance of envelope integrity under bleach stress, rescuing a wide series of structurally unrelated periplasmic proteins from methionine oxidation. MsrQ provides electrons for reduction to the reductase catalytic subunit MsrP, using the quinone pool of the respiratory chain.</text>
</comment>
<keyword evidence="8" id="KW-0288">FMN</keyword>
<evidence type="ECO:0000313" key="11">
    <source>
        <dbReference type="Proteomes" id="UP000651977"/>
    </source>
</evidence>
<comment type="similarity">
    <text evidence="8">Belongs to the MsrQ family.</text>
</comment>
<name>A0ABQ1HZR4_9ALTE</name>
<evidence type="ECO:0000256" key="7">
    <source>
        <dbReference type="ARBA" id="ARBA00023136"/>
    </source>
</evidence>
<evidence type="ECO:0000256" key="6">
    <source>
        <dbReference type="ARBA" id="ARBA00023004"/>
    </source>
</evidence>
<feature type="transmembrane region" description="Helical" evidence="8">
    <location>
        <begin position="45"/>
        <end position="65"/>
    </location>
</feature>
<dbReference type="PANTHER" id="PTHR36964">
    <property type="entry name" value="PROTEIN-METHIONINE-SULFOXIDE REDUCTASE HEME-BINDING SUBUNIT MSRQ"/>
    <property type="match status" value="1"/>
</dbReference>
<evidence type="ECO:0000256" key="4">
    <source>
        <dbReference type="ARBA" id="ARBA00022692"/>
    </source>
</evidence>
<reference evidence="11" key="1">
    <citation type="journal article" date="2019" name="Int. J. Syst. Evol. Microbiol.">
        <title>The Global Catalogue of Microorganisms (GCM) 10K type strain sequencing project: providing services to taxonomists for standard genome sequencing and annotation.</title>
        <authorList>
            <consortium name="The Broad Institute Genomics Platform"/>
            <consortium name="The Broad Institute Genome Sequencing Center for Infectious Disease"/>
            <person name="Wu L."/>
            <person name="Ma J."/>
        </authorList>
    </citation>
    <scope>NUCLEOTIDE SEQUENCE [LARGE SCALE GENOMIC DNA]</scope>
    <source>
        <strain evidence="11">CGMCC 1.10131</strain>
    </source>
</reference>
<keyword evidence="8" id="KW-0479">Metal-binding</keyword>
<dbReference type="InterPro" id="IPR013130">
    <property type="entry name" value="Fe3_Rdtase_TM_dom"/>
</dbReference>
<evidence type="ECO:0000259" key="9">
    <source>
        <dbReference type="Pfam" id="PF01794"/>
    </source>
</evidence>
<keyword evidence="7 8" id="KW-0472">Membrane</keyword>
<protein>
    <recommendedName>
        <fullName evidence="8">Protein-methionine-sulfoxide reductase heme-binding subunit MsrQ</fullName>
    </recommendedName>
    <alternativeName>
        <fullName evidence="8">Flavocytochrome MsrQ</fullName>
    </alternativeName>
</protein>
<dbReference type="EMBL" id="BMDY01000005">
    <property type="protein sequence ID" value="GGA99143.1"/>
    <property type="molecule type" value="Genomic_DNA"/>
</dbReference>
<proteinExistence type="inferred from homology"/>
<comment type="cofactor">
    <cofactor evidence="8">
        <name>FMN</name>
        <dbReference type="ChEBI" id="CHEBI:58210"/>
    </cofactor>
    <text evidence="8">Binds 1 FMN per subunit.</text>
</comment>
<keyword evidence="6 8" id="KW-0408">Iron</keyword>
<feature type="domain" description="Ferric oxidoreductase" evidence="9">
    <location>
        <begin position="22"/>
        <end position="129"/>
    </location>
</feature>
<evidence type="ECO:0000313" key="10">
    <source>
        <dbReference type="EMBL" id="GGA99143.1"/>
    </source>
</evidence>
<evidence type="ECO:0000256" key="5">
    <source>
        <dbReference type="ARBA" id="ARBA00022989"/>
    </source>
</evidence>
<evidence type="ECO:0000256" key="8">
    <source>
        <dbReference type="HAMAP-Rule" id="MF_01207"/>
    </source>
</evidence>
<gene>
    <name evidence="8 10" type="primary">msrQ</name>
    <name evidence="10" type="ORF">GCM10007414_10210</name>
</gene>
<feature type="transmembrane region" description="Helical" evidence="8">
    <location>
        <begin position="85"/>
        <end position="104"/>
    </location>
</feature>
<dbReference type="HAMAP" id="MF_01207">
    <property type="entry name" value="MsrQ"/>
    <property type="match status" value="1"/>
</dbReference>
<dbReference type="PANTHER" id="PTHR36964:SF1">
    <property type="entry name" value="PROTEIN-METHIONINE-SULFOXIDE REDUCTASE HEME-BINDING SUBUNIT MSRQ"/>
    <property type="match status" value="1"/>
</dbReference>
<keyword evidence="8" id="KW-0249">Electron transport</keyword>
<dbReference type="Proteomes" id="UP000651977">
    <property type="component" value="Unassembled WGS sequence"/>
</dbReference>
<comment type="caution">
    <text evidence="8">Lacks conserved residue(s) required for the propagation of feature annotation.</text>
</comment>
<keyword evidence="11" id="KW-1185">Reference proteome</keyword>